<reference evidence="3 4" key="1">
    <citation type="journal article" date="2011" name="Cell">
        <title>The monarch butterfly genome yields insights into long-distance migration.</title>
        <authorList>
            <person name="Zhan S."/>
            <person name="Merlin C."/>
            <person name="Boore J.L."/>
            <person name="Reppert S.M."/>
        </authorList>
    </citation>
    <scope>NUCLEOTIDE SEQUENCE [LARGE SCALE GENOMIC DNA]</scope>
    <source>
        <strain evidence="3">F-2</strain>
    </source>
</reference>
<dbReference type="SUPFAM" id="SSF55271">
    <property type="entry name" value="DNA repair protein MutS, domain I"/>
    <property type="match status" value="1"/>
</dbReference>
<sequence length="251" mass="28783">MSKRNSNPGANTLFNYFTKTPPCNKKLKPSEDSEADNVLNSPVSSKKGNKTESKKRERQATPSPDPRKSDSEDDVPVVVKKRKRIRLNPVDSDDSDIENKVDNKIGSPEDKVSLSTRKLQDNFTFGSPKSASPKVTKTKKNPNEAQPTIKEEPTSQYTEDGNWVHCKLDWLKPEKIRDATKRKPDHPDYDPSTLYVPPDFMKSQTPAHRQWWEMKSKYYDCVLFFKVGKFYELYHMDAAVGVNELGFSYMK</sequence>
<evidence type="ECO:0000259" key="2">
    <source>
        <dbReference type="Pfam" id="PF01624"/>
    </source>
</evidence>
<evidence type="ECO:0000256" key="1">
    <source>
        <dbReference type="SAM" id="MobiDB-lite"/>
    </source>
</evidence>
<dbReference type="InParanoid" id="A0A212EHR1"/>
<feature type="compositionally biased region" description="Basic and acidic residues" evidence="1">
    <location>
        <begin position="97"/>
        <end position="112"/>
    </location>
</feature>
<dbReference type="GO" id="GO:0006298">
    <property type="term" value="P:mismatch repair"/>
    <property type="evidence" value="ECO:0007669"/>
    <property type="project" value="InterPro"/>
</dbReference>
<proteinExistence type="predicted"/>
<feature type="region of interest" description="Disordered" evidence="1">
    <location>
        <begin position="1"/>
        <end position="156"/>
    </location>
</feature>
<feature type="compositionally biased region" description="Polar residues" evidence="1">
    <location>
        <begin position="113"/>
        <end position="135"/>
    </location>
</feature>
<dbReference type="Gene3D" id="3.40.1170.10">
    <property type="entry name" value="DNA repair protein MutS, domain I"/>
    <property type="match status" value="1"/>
</dbReference>
<gene>
    <name evidence="3" type="ORF">KGM_208174A</name>
</gene>
<dbReference type="InterPro" id="IPR016151">
    <property type="entry name" value="DNA_mismatch_repair_MutS_N"/>
</dbReference>
<dbReference type="GO" id="GO:0030983">
    <property type="term" value="F:mismatched DNA binding"/>
    <property type="evidence" value="ECO:0007669"/>
    <property type="project" value="InterPro"/>
</dbReference>
<keyword evidence="4" id="KW-1185">Reference proteome</keyword>
<dbReference type="Proteomes" id="UP000007151">
    <property type="component" value="Unassembled WGS sequence"/>
</dbReference>
<dbReference type="GO" id="GO:0005524">
    <property type="term" value="F:ATP binding"/>
    <property type="evidence" value="ECO:0007669"/>
    <property type="project" value="InterPro"/>
</dbReference>
<accession>A0A212EHR1</accession>
<name>A0A212EHR1_DANPL</name>
<dbReference type="Pfam" id="PF01624">
    <property type="entry name" value="MutS_I"/>
    <property type="match status" value="1"/>
</dbReference>
<comment type="caution">
    <text evidence="3">The sequence shown here is derived from an EMBL/GenBank/DDBJ whole genome shotgun (WGS) entry which is preliminary data.</text>
</comment>
<dbReference type="KEGG" id="dpl:KGM_208174A"/>
<feature type="compositionally biased region" description="Polar residues" evidence="1">
    <location>
        <begin position="1"/>
        <end position="18"/>
    </location>
</feature>
<protein>
    <submittedName>
        <fullName evidence="3">DNA mismatch repair protein Msh6</fullName>
    </submittedName>
</protein>
<dbReference type="AlphaFoldDB" id="A0A212EHR1"/>
<organism evidence="3 4">
    <name type="scientific">Danaus plexippus plexippus</name>
    <dbReference type="NCBI Taxonomy" id="278856"/>
    <lineage>
        <taxon>Eukaryota</taxon>
        <taxon>Metazoa</taxon>
        <taxon>Ecdysozoa</taxon>
        <taxon>Arthropoda</taxon>
        <taxon>Hexapoda</taxon>
        <taxon>Insecta</taxon>
        <taxon>Pterygota</taxon>
        <taxon>Neoptera</taxon>
        <taxon>Endopterygota</taxon>
        <taxon>Lepidoptera</taxon>
        <taxon>Glossata</taxon>
        <taxon>Ditrysia</taxon>
        <taxon>Papilionoidea</taxon>
        <taxon>Nymphalidae</taxon>
        <taxon>Danainae</taxon>
        <taxon>Danaini</taxon>
        <taxon>Danaina</taxon>
        <taxon>Danaus</taxon>
        <taxon>Danaus</taxon>
    </lineage>
</organism>
<dbReference type="eggNOG" id="KOG0217">
    <property type="taxonomic scope" value="Eukaryota"/>
</dbReference>
<dbReference type="STRING" id="278856.A0A212EHR1"/>
<feature type="non-terminal residue" evidence="3">
    <location>
        <position position="251"/>
    </location>
</feature>
<dbReference type="EMBL" id="AGBW02014820">
    <property type="protein sequence ID" value="OWR41017.1"/>
    <property type="molecule type" value="Genomic_DNA"/>
</dbReference>
<evidence type="ECO:0000313" key="3">
    <source>
        <dbReference type="EMBL" id="OWR41017.1"/>
    </source>
</evidence>
<dbReference type="InterPro" id="IPR007695">
    <property type="entry name" value="DNA_mismatch_repair_MutS-lik_N"/>
</dbReference>
<feature type="compositionally biased region" description="Basic and acidic residues" evidence="1">
    <location>
        <begin position="49"/>
        <end position="70"/>
    </location>
</feature>
<feature type="domain" description="DNA mismatch repair protein MutS-like N-terminal" evidence="2">
    <location>
        <begin position="205"/>
        <end position="250"/>
    </location>
</feature>
<evidence type="ECO:0000313" key="4">
    <source>
        <dbReference type="Proteomes" id="UP000007151"/>
    </source>
</evidence>